<proteinExistence type="inferred from homology"/>
<name>A0ABM9B2U6_9BACT</name>
<dbReference type="InterPro" id="IPR050343">
    <property type="entry name" value="RsuA_PseudoU_synthase"/>
</dbReference>
<protein>
    <recommendedName>
        <fullName evidence="4">Pseudouridine synthase</fullName>
        <ecNumber evidence="4">5.4.99.-</ecNumber>
    </recommendedName>
</protein>
<dbReference type="InterPro" id="IPR002942">
    <property type="entry name" value="S4_RNA-bd"/>
</dbReference>
<dbReference type="InterPro" id="IPR020103">
    <property type="entry name" value="PsdUridine_synth_cat_dom_sf"/>
</dbReference>
<evidence type="ECO:0000256" key="4">
    <source>
        <dbReference type="RuleBase" id="RU003887"/>
    </source>
</evidence>
<evidence type="ECO:0000256" key="1">
    <source>
        <dbReference type="ARBA" id="ARBA00008348"/>
    </source>
</evidence>
<sequence>MKAPRRFQRSQARNSARPPGLERATEDIIGMRLNKYIAHSGVASRRVAGDMVKAGKVKVNGELQNNPAYQIVEGDVVEYEGQVVAPSERFFYILLNKPRNVITTTDDELDRTTVLDLLDEPALEHIRLFPVGRLDRDTTGLLLITNDGDVTTRLTHPRFETSKIYEASLDRPFSELDLAKLQAGYELEDGHFQPDWARYAKPSDPYTVTLQIHSGRNRIVRRAFEHLGYTVERLDRTYLAGLTKKNLPRGFYRFLTIEEVRKLKYFKG</sequence>
<evidence type="ECO:0000256" key="5">
    <source>
        <dbReference type="SAM" id="MobiDB-lite"/>
    </source>
</evidence>
<feature type="domain" description="RNA-binding S4" evidence="6">
    <location>
        <begin position="31"/>
        <end position="93"/>
    </location>
</feature>
<dbReference type="InterPro" id="IPR020094">
    <property type="entry name" value="TruA/RsuA/RluB/E/F_N"/>
</dbReference>
<dbReference type="EC" id="5.4.99.-" evidence="4"/>
<dbReference type="GO" id="GO:0160139">
    <property type="term" value="F:23S rRNA pseudouridine(2605) synthase activity"/>
    <property type="evidence" value="ECO:0007669"/>
    <property type="project" value="UniProtKB-EC"/>
</dbReference>
<comment type="caution">
    <text evidence="7">The sequence shown here is derived from an EMBL/GenBank/DDBJ whole genome shotgun (WGS) entry which is preliminary data.</text>
</comment>
<dbReference type="Pfam" id="PF01479">
    <property type="entry name" value="S4"/>
    <property type="match status" value="1"/>
</dbReference>
<dbReference type="NCBIfam" id="TIGR00093">
    <property type="entry name" value="pseudouridine synthase"/>
    <property type="match status" value="1"/>
</dbReference>
<dbReference type="PANTHER" id="PTHR47683:SF2">
    <property type="entry name" value="RNA-BINDING S4 DOMAIN-CONTAINING PROTEIN"/>
    <property type="match status" value="1"/>
</dbReference>
<dbReference type="Pfam" id="PF00849">
    <property type="entry name" value="PseudoU_synth_2"/>
    <property type="match status" value="1"/>
</dbReference>
<dbReference type="RefSeq" id="WP_238751506.1">
    <property type="nucleotide sequence ID" value="NZ_CAKLPZ010000003.1"/>
</dbReference>
<dbReference type="PROSITE" id="PS01149">
    <property type="entry name" value="PSI_RSU"/>
    <property type="match status" value="1"/>
</dbReference>
<dbReference type="PANTHER" id="PTHR47683">
    <property type="entry name" value="PSEUDOURIDINE SYNTHASE FAMILY PROTEIN-RELATED"/>
    <property type="match status" value="1"/>
</dbReference>
<evidence type="ECO:0000313" key="8">
    <source>
        <dbReference type="Proteomes" id="UP000837803"/>
    </source>
</evidence>
<dbReference type="Gene3D" id="3.30.70.1560">
    <property type="entry name" value="Alpha-L RNA-binding motif"/>
    <property type="match status" value="1"/>
</dbReference>
<dbReference type="InterPro" id="IPR000748">
    <property type="entry name" value="PsdUridine_synth_RsuA/RluB/E/F"/>
</dbReference>
<evidence type="ECO:0000313" key="7">
    <source>
        <dbReference type="EMBL" id="CAH1001657.1"/>
    </source>
</evidence>
<dbReference type="SUPFAM" id="SSF55174">
    <property type="entry name" value="Alpha-L RNA-binding motif"/>
    <property type="match status" value="1"/>
</dbReference>
<dbReference type="SMART" id="SM00363">
    <property type="entry name" value="S4"/>
    <property type="match status" value="1"/>
</dbReference>
<organism evidence="7 8">
    <name type="scientific">Neolewinella maritima</name>
    <dbReference type="NCBI Taxonomy" id="1383882"/>
    <lineage>
        <taxon>Bacteria</taxon>
        <taxon>Pseudomonadati</taxon>
        <taxon>Bacteroidota</taxon>
        <taxon>Saprospiria</taxon>
        <taxon>Saprospirales</taxon>
        <taxon>Lewinellaceae</taxon>
        <taxon>Neolewinella</taxon>
    </lineage>
</organism>
<dbReference type="InterPro" id="IPR042092">
    <property type="entry name" value="PsdUridine_s_RsuA/RluB/E/F_cat"/>
</dbReference>
<gene>
    <name evidence="7" type="primary">rluB</name>
    <name evidence="7" type="ORF">LEM8419_02562</name>
</gene>
<dbReference type="InterPro" id="IPR018496">
    <property type="entry name" value="PsdUridine_synth_RsuA/RluB_CS"/>
</dbReference>
<reference evidence="7" key="1">
    <citation type="submission" date="2021-12" db="EMBL/GenBank/DDBJ databases">
        <authorList>
            <person name="Rodrigo-Torres L."/>
            <person name="Arahal R. D."/>
            <person name="Lucena T."/>
        </authorList>
    </citation>
    <scope>NUCLEOTIDE SEQUENCE</scope>
    <source>
        <strain evidence="7">CECT 8419</strain>
    </source>
</reference>
<dbReference type="Proteomes" id="UP000837803">
    <property type="component" value="Unassembled WGS sequence"/>
</dbReference>
<evidence type="ECO:0000256" key="2">
    <source>
        <dbReference type="ARBA" id="ARBA00023235"/>
    </source>
</evidence>
<dbReference type="CDD" id="cd00165">
    <property type="entry name" value="S4"/>
    <property type="match status" value="1"/>
</dbReference>
<dbReference type="Gene3D" id="3.30.70.580">
    <property type="entry name" value="Pseudouridine synthase I, catalytic domain, N-terminal subdomain"/>
    <property type="match status" value="1"/>
</dbReference>
<evidence type="ECO:0000259" key="6">
    <source>
        <dbReference type="SMART" id="SM00363"/>
    </source>
</evidence>
<feature type="region of interest" description="Disordered" evidence="5">
    <location>
        <begin position="1"/>
        <end position="22"/>
    </location>
</feature>
<dbReference type="CDD" id="cd02870">
    <property type="entry name" value="PseudoU_synth_RsuA_like"/>
    <property type="match status" value="1"/>
</dbReference>
<dbReference type="InterPro" id="IPR006145">
    <property type="entry name" value="PsdUridine_synth_RsuA/RluA"/>
</dbReference>
<dbReference type="PROSITE" id="PS50889">
    <property type="entry name" value="S4"/>
    <property type="match status" value="1"/>
</dbReference>
<keyword evidence="8" id="KW-1185">Reference proteome</keyword>
<keyword evidence="3" id="KW-0694">RNA-binding</keyword>
<comment type="similarity">
    <text evidence="1 4">Belongs to the pseudouridine synthase RsuA family.</text>
</comment>
<dbReference type="EMBL" id="CAKLPZ010000003">
    <property type="protein sequence ID" value="CAH1001657.1"/>
    <property type="molecule type" value="Genomic_DNA"/>
</dbReference>
<keyword evidence="2 4" id="KW-0413">Isomerase</keyword>
<evidence type="ECO:0000256" key="3">
    <source>
        <dbReference type="PROSITE-ProRule" id="PRU00182"/>
    </source>
</evidence>
<dbReference type="InterPro" id="IPR036986">
    <property type="entry name" value="S4_RNA-bd_sf"/>
</dbReference>
<accession>A0ABM9B2U6</accession>
<dbReference type="SUPFAM" id="SSF55120">
    <property type="entry name" value="Pseudouridine synthase"/>
    <property type="match status" value="1"/>
</dbReference>
<dbReference type="Gene3D" id="3.10.290.10">
    <property type="entry name" value="RNA-binding S4 domain"/>
    <property type="match status" value="1"/>
</dbReference>